<evidence type="ECO:0000313" key="10">
    <source>
        <dbReference type="Proteomes" id="UP001213681"/>
    </source>
</evidence>
<feature type="transmembrane region" description="Helical" evidence="7">
    <location>
        <begin position="433"/>
        <end position="453"/>
    </location>
</feature>
<evidence type="ECO:0000313" key="9">
    <source>
        <dbReference type="EMBL" id="KAJ5432391.1"/>
    </source>
</evidence>
<dbReference type="InterPro" id="IPR020846">
    <property type="entry name" value="MFS_dom"/>
</dbReference>
<dbReference type="GeneID" id="81605172"/>
<evidence type="ECO:0000256" key="6">
    <source>
        <dbReference type="SAM" id="MobiDB-lite"/>
    </source>
</evidence>
<feature type="transmembrane region" description="Helical" evidence="7">
    <location>
        <begin position="184"/>
        <end position="204"/>
    </location>
</feature>
<organism evidence="9 10">
    <name type="scientific">Penicillium daleae</name>
    <dbReference type="NCBI Taxonomy" id="63821"/>
    <lineage>
        <taxon>Eukaryota</taxon>
        <taxon>Fungi</taxon>
        <taxon>Dikarya</taxon>
        <taxon>Ascomycota</taxon>
        <taxon>Pezizomycotina</taxon>
        <taxon>Eurotiomycetes</taxon>
        <taxon>Eurotiomycetidae</taxon>
        <taxon>Eurotiales</taxon>
        <taxon>Aspergillaceae</taxon>
        <taxon>Penicillium</taxon>
    </lineage>
</organism>
<reference evidence="9" key="1">
    <citation type="submission" date="2022-12" db="EMBL/GenBank/DDBJ databases">
        <authorList>
            <person name="Petersen C."/>
        </authorList>
    </citation>
    <scope>NUCLEOTIDE SEQUENCE</scope>
    <source>
        <strain evidence="9">IBT 16125</strain>
    </source>
</reference>
<sequence length="514" mass="56765">MANKEDNPPKEVEDVVDEEGKSASDPQVMPPSLAVLSEIEIAKIRRRATLKLDLRIMPCMVLMYIMNYLDRQNIAAAKLAQIDQDLNMTAVQYQTCVSILFVGYILMQVPSNLIVGKIRFPGVYICFSMALWGVLSACTAAVHNPSGLMASRFFLGFVEAVFFPGALFYMSLFYTKKQYAMRTAILYSGSQIGNAFGGLFAVAILKLDGKHGLEGWRWLFLIEGVATVGLAILLAFILPNSLKSVSGLSSLEHEYLLWSFEEDNGQQDNADEASVQKGVMMAITDPKTWFFMGTLYCIYIAGAVTNFFPSVVATLGYSRNKTYGLTAVSSSQSVIEAVQLLIRNLLQPPYMLCVFTMILNGFHSDKKQERYWHIVCPMVICLAANIIAVSTLNTAARYVAMMLMPGSFYSAAIVLLSWVAGTLSQPSIKRASAIAIINAICNTPNVWASYLYYSSPRYLAAFLVNLAASILAIILATVTRVYLQRQNHKLERGLDMGRNGPTPAQIAVGFRYVV</sequence>
<feature type="transmembrane region" description="Helical" evidence="7">
    <location>
        <begin position="371"/>
        <end position="392"/>
    </location>
</feature>
<evidence type="ECO:0000256" key="7">
    <source>
        <dbReference type="SAM" id="Phobius"/>
    </source>
</evidence>
<feature type="transmembrane region" description="Helical" evidence="7">
    <location>
        <begin position="216"/>
        <end position="238"/>
    </location>
</feature>
<proteinExistence type="predicted"/>
<keyword evidence="10" id="KW-1185">Reference proteome</keyword>
<name>A0AAD6FVR0_9EURO</name>
<dbReference type="EMBL" id="JAPVEA010000009">
    <property type="protein sequence ID" value="KAJ5432391.1"/>
    <property type="molecule type" value="Genomic_DNA"/>
</dbReference>
<feature type="domain" description="Major facilitator superfamily (MFS) profile" evidence="8">
    <location>
        <begin position="56"/>
        <end position="484"/>
    </location>
</feature>
<keyword evidence="2" id="KW-0813">Transport</keyword>
<evidence type="ECO:0000259" key="8">
    <source>
        <dbReference type="PROSITE" id="PS50850"/>
    </source>
</evidence>
<dbReference type="AlphaFoldDB" id="A0AAD6FVR0"/>
<dbReference type="Proteomes" id="UP001213681">
    <property type="component" value="Unassembled WGS sequence"/>
</dbReference>
<dbReference type="PANTHER" id="PTHR43791:SF23">
    <property type="entry name" value="MAJOR FACILITATOR SUPERFAMILY (MFS) PROFILE DOMAIN-CONTAINING PROTEIN"/>
    <property type="match status" value="1"/>
</dbReference>
<feature type="region of interest" description="Disordered" evidence="6">
    <location>
        <begin position="1"/>
        <end position="27"/>
    </location>
</feature>
<dbReference type="InterPro" id="IPR011701">
    <property type="entry name" value="MFS"/>
</dbReference>
<feature type="transmembrane region" description="Helical" evidence="7">
    <location>
        <begin position="459"/>
        <end position="483"/>
    </location>
</feature>
<dbReference type="SUPFAM" id="SSF103473">
    <property type="entry name" value="MFS general substrate transporter"/>
    <property type="match status" value="1"/>
</dbReference>
<feature type="transmembrane region" description="Helical" evidence="7">
    <location>
        <begin position="52"/>
        <end position="69"/>
    </location>
</feature>
<dbReference type="InterPro" id="IPR036259">
    <property type="entry name" value="MFS_trans_sf"/>
</dbReference>
<feature type="transmembrane region" description="Helical" evidence="7">
    <location>
        <begin position="289"/>
        <end position="317"/>
    </location>
</feature>
<dbReference type="Gene3D" id="1.20.1250.20">
    <property type="entry name" value="MFS general substrate transporter like domains"/>
    <property type="match status" value="1"/>
</dbReference>
<dbReference type="FunFam" id="1.20.1250.20:FF:000057">
    <property type="entry name" value="MFS general substrate transporter"/>
    <property type="match status" value="1"/>
</dbReference>
<evidence type="ECO:0000256" key="3">
    <source>
        <dbReference type="ARBA" id="ARBA00022692"/>
    </source>
</evidence>
<evidence type="ECO:0000256" key="2">
    <source>
        <dbReference type="ARBA" id="ARBA00022448"/>
    </source>
</evidence>
<comment type="caution">
    <text evidence="9">The sequence shown here is derived from an EMBL/GenBank/DDBJ whole genome shotgun (WGS) entry which is preliminary data.</text>
</comment>
<dbReference type="GO" id="GO:0016020">
    <property type="term" value="C:membrane"/>
    <property type="evidence" value="ECO:0007669"/>
    <property type="project" value="UniProtKB-SubCell"/>
</dbReference>
<evidence type="ECO:0000256" key="1">
    <source>
        <dbReference type="ARBA" id="ARBA00004141"/>
    </source>
</evidence>
<keyword evidence="5 7" id="KW-0472">Membrane</keyword>
<comment type="subcellular location">
    <subcellularLocation>
        <location evidence="1">Membrane</location>
        <topology evidence="1">Multi-pass membrane protein</topology>
    </subcellularLocation>
</comment>
<keyword evidence="4 7" id="KW-1133">Transmembrane helix</keyword>
<feature type="transmembrane region" description="Helical" evidence="7">
    <location>
        <begin position="154"/>
        <end position="172"/>
    </location>
</feature>
<dbReference type="PROSITE" id="PS50850">
    <property type="entry name" value="MFS"/>
    <property type="match status" value="1"/>
</dbReference>
<protein>
    <recommendedName>
        <fullName evidence="8">Major facilitator superfamily (MFS) profile domain-containing protein</fullName>
    </recommendedName>
</protein>
<feature type="compositionally biased region" description="Basic and acidic residues" evidence="6">
    <location>
        <begin position="1"/>
        <end position="22"/>
    </location>
</feature>
<dbReference type="RefSeq" id="XP_056759683.1">
    <property type="nucleotide sequence ID" value="XM_056914929.1"/>
</dbReference>
<evidence type="ECO:0000256" key="4">
    <source>
        <dbReference type="ARBA" id="ARBA00022989"/>
    </source>
</evidence>
<dbReference type="GO" id="GO:0022857">
    <property type="term" value="F:transmembrane transporter activity"/>
    <property type="evidence" value="ECO:0007669"/>
    <property type="project" value="InterPro"/>
</dbReference>
<reference evidence="9" key="2">
    <citation type="journal article" date="2023" name="IMA Fungus">
        <title>Comparative genomic study of the Penicillium genus elucidates a diverse pangenome and 15 lateral gene transfer events.</title>
        <authorList>
            <person name="Petersen C."/>
            <person name="Sorensen T."/>
            <person name="Nielsen M.R."/>
            <person name="Sondergaard T.E."/>
            <person name="Sorensen J.L."/>
            <person name="Fitzpatrick D.A."/>
            <person name="Frisvad J.C."/>
            <person name="Nielsen K.L."/>
        </authorList>
    </citation>
    <scope>NUCLEOTIDE SEQUENCE</scope>
    <source>
        <strain evidence="9">IBT 16125</strain>
    </source>
</reference>
<dbReference type="PANTHER" id="PTHR43791">
    <property type="entry name" value="PERMEASE-RELATED"/>
    <property type="match status" value="1"/>
</dbReference>
<feature type="transmembrane region" description="Helical" evidence="7">
    <location>
        <begin position="337"/>
        <end position="359"/>
    </location>
</feature>
<feature type="transmembrane region" description="Helical" evidence="7">
    <location>
        <begin position="121"/>
        <end position="142"/>
    </location>
</feature>
<keyword evidence="3 7" id="KW-0812">Transmembrane</keyword>
<accession>A0AAD6FVR0</accession>
<evidence type="ECO:0000256" key="5">
    <source>
        <dbReference type="ARBA" id="ARBA00023136"/>
    </source>
</evidence>
<gene>
    <name evidence="9" type="ORF">N7458_011547</name>
</gene>
<feature type="transmembrane region" description="Helical" evidence="7">
    <location>
        <begin position="89"/>
        <end position="109"/>
    </location>
</feature>
<feature type="transmembrane region" description="Helical" evidence="7">
    <location>
        <begin position="398"/>
        <end position="421"/>
    </location>
</feature>
<dbReference type="Pfam" id="PF07690">
    <property type="entry name" value="MFS_1"/>
    <property type="match status" value="1"/>
</dbReference>